<dbReference type="EMBL" id="BSNF01000008">
    <property type="protein sequence ID" value="GLQ07256.1"/>
    <property type="molecule type" value="Genomic_DNA"/>
</dbReference>
<evidence type="ECO:0000313" key="2">
    <source>
        <dbReference type="Proteomes" id="UP001161409"/>
    </source>
</evidence>
<sequence>MNKENKKFIEDPLKFMEENIVLLESSRGMGCYNFTLVRDESYKGFDIVPGKKKKRKRDVYFLKLCGPAKNEEQKEDQSDNSPLIRAYWHPEDICEGRPSIMDLGQQEQDADIYFTVTLNGCSMAYSPWHPPKLLHINTAKSEYVHKAAFKVFGGHPYVGLLYPAGDYALVVDEKTQPEPDNMIFFGLKNKKDGLWRFYRHGLDIRDDKTVNRLYYNRLIDSCEHLYPSLPDKI</sequence>
<organism evidence="1 2">
    <name type="scientific">Sneathiella chinensis</name>
    <dbReference type="NCBI Taxonomy" id="349750"/>
    <lineage>
        <taxon>Bacteria</taxon>
        <taxon>Pseudomonadati</taxon>
        <taxon>Pseudomonadota</taxon>
        <taxon>Alphaproteobacteria</taxon>
        <taxon>Sneathiellales</taxon>
        <taxon>Sneathiellaceae</taxon>
        <taxon>Sneathiella</taxon>
    </lineage>
</organism>
<reference evidence="1" key="2">
    <citation type="submission" date="2023-01" db="EMBL/GenBank/DDBJ databases">
        <title>Draft genome sequence of Sneathiella chinensis strain NBRC 103408.</title>
        <authorList>
            <person name="Sun Q."/>
            <person name="Mori K."/>
        </authorList>
    </citation>
    <scope>NUCLEOTIDE SEQUENCE</scope>
    <source>
        <strain evidence="1">NBRC 103408</strain>
    </source>
</reference>
<keyword evidence="2" id="KW-1185">Reference proteome</keyword>
<dbReference type="RefSeq" id="WP_169561311.1">
    <property type="nucleotide sequence ID" value="NZ_BSNF01000008.1"/>
</dbReference>
<proteinExistence type="predicted"/>
<gene>
    <name evidence="1" type="ORF">GCM10007924_24770</name>
</gene>
<evidence type="ECO:0000313" key="1">
    <source>
        <dbReference type="EMBL" id="GLQ07256.1"/>
    </source>
</evidence>
<protein>
    <submittedName>
        <fullName evidence="1">Uncharacterized protein</fullName>
    </submittedName>
</protein>
<dbReference type="Proteomes" id="UP001161409">
    <property type="component" value="Unassembled WGS sequence"/>
</dbReference>
<reference evidence="1" key="1">
    <citation type="journal article" date="2014" name="Int. J. Syst. Evol. Microbiol.">
        <title>Complete genome of a new Firmicutes species belonging to the dominant human colonic microbiota ('Ruminococcus bicirculans') reveals two chromosomes and a selective capacity to utilize plant glucans.</title>
        <authorList>
            <consortium name="NISC Comparative Sequencing Program"/>
            <person name="Wegmann U."/>
            <person name="Louis P."/>
            <person name="Goesmann A."/>
            <person name="Henrissat B."/>
            <person name="Duncan S.H."/>
            <person name="Flint H.J."/>
        </authorList>
    </citation>
    <scope>NUCLEOTIDE SEQUENCE</scope>
    <source>
        <strain evidence="1">NBRC 103408</strain>
    </source>
</reference>
<accession>A0ABQ5U9S1</accession>
<comment type="caution">
    <text evidence="1">The sequence shown here is derived from an EMBL/GenBank/DDBJ whole genome shotgun (WGS) entry which is preliminary data.</text>
</comment>
<name>A0ABQ5U9S1_9PROT</name>